<dbReference type="AlphaFoldDB" id="A0A166YZQ3"/>
<keyword evidence="2" id="KW-0418">Kinase</keyword>
<dbReference type="GO" id="GO:0016301">
    <property type="term" value="F:kinase activity"/>
    <property type="evidence" value="ECO:0007669"/>
    <property type="project" value="UniProtKB-KW"/>
</dbReference>
<name>A0A166YZQ3_METRR</name>
<organism evidence="2 3">
    <name type="scientific">Metarhizium rileyi (strain RCEF 4871)</name>
    <name type="common">Nomuraea rileyi</name>
    <dbReference type="NCBI Taxonomy" id="1649241"/>
    <lineage>
        <taxon>Eukaryota</taxon>
        <taxon>Fungi</taxon>
        <taxon>Dikarya</taxon>
        <taxon>Ascomycota</taxon>
        <taxon>Pezizomycotina</taxon>
        <taxon>Sordariomycetes</taxon>
        <taxon>Hypocreomycetidae</taxon>
        <taxon>Hypocreales</taxon>
        <taxon>Clavicipitaceae</taxon>
        <taxon>Metarhizium</taxon>
    </lineage>
</organism>
<evidence type="ECO:0000313" key="3">
    <source>
        <dbReference type="Proteomes" id="UP000243498"/>
    </source>
</evidence>
<protein>
    <submittedName>
        <fullName evidence="2">Calcium/calmodulin-dependent protein kinase type IV</fullName>
    </submittedName>
</protein>
<accession>A0A166YZQ3</accession>
<feature type="region of interest" description="Disordered" evidence="1">
    <location>
        <begin position="66"/>
        <end position="171"/>
    </location>
</feature>
<gene>
    <name evidence="2" type="ORF">NOR_07091</name>
</gene>
<feature type="compositionally biased region" description="Acidic residues" evidence="1">
    <location>
        <begin position="143"/>
        <end position="154"/>
    </location>
</feature>
<keyword evidence="2" id="KW-0808">Transferase</keyword>
<sequence>MFTTWLPQADDTWDPNDFGRWVRTELSPRIADTSENIQAMFKGLLQRCPEKKWSAGKCLKWLRNQEPDSPIRVDTTSSKRPASRQLDMDSSKRHLRSPNPSLSTGRVAADRSRDGVSLPDTLSVRSVSPEMASAATTPRVDDEFSEASENDVDENASSSCSESDFEKDWRE</sequence>
<dbReference type="OMA" id="PDDEEYF"/>
<proteinExistence type="predicted"/>
<evidence type="ECO:0000256" key="1">
    <source>
        <dbReference type="SAM" id="MobiDB-lite"/>
    </source>
</evidence>
<comment type="caution">
    <text evidence="2">The sequence shown here is derived from an EMBL/GenBank/DDBJ whole genome shotgun (WGS) entry which is preliminary data.</text>
</comment>
<dbReference type="OrthoDB" id="4935649at2759"/>
<keyword evidence="3" id="KW-1185">Reference proteome</keyword>
<evidence type="ECO:0000313" key="2">
    <source>
        <dbReference type="EMBL" id="OAA37392.1"/>
    </source>
</evidence>
<dbReference type="EMBL" id="AZHC01000030">
    <property type="protein sequence ID" value="OAA37392.1"/>
    <property type="molecule type" value="Genomic_DNA"/>
</dbReference>
<dbReference type="Proteomes" id="UP000243498">
    <property type="component" value="Unassembled WGS sequence"/>
</dbReference>
<reference evidence="2 3" key="1">
    <citation type="journal article" date="2016" name="Genome Biol. Evol.">
        <title>Divergent and convergent evolution of fungal pathogenicity.</title>
        <authorList>
            <person name="Shang Y."/>
            <person name="Xiao G."/>
            <person name="Zheng P."/>
            <person name="Cen K."/>
            <person name="Zhan S."/>
            <person name="Wang C."/>
        </authorList>
    </citation>
    <scope>NUCLEOTIDE SEQUENCE [LARGE SCALE GENOMIC DNA]</scope>
    <source>
        <strain evidence="2 3">RCEF 4871</strain>
    </source>
</reference>